<dbReference type="EMBL" id="CAXHTA020000015">
    <property type="protein sequence ID" value="CAL5225889.1"/>
    <property type="molecule type" value="Genomic_DNA"/>
</dbReference>
<evidence type="ECO:0000256" key="1">
    <source>
        <dbReference type="SAM" id="MobiDB-lite"/>
    </source>
</evidence>
<feature type="compositionally biased region" description="Low complexity" evidence="1">
    <location>
        <begin position="144"/>
        <end position="156"/>
    </location>
</feature>
<protein>
    <submittedName>
        <fullName evidence="2">G8675 protein</fullName>
    </submittedName>
</protein>
<name>A0ABP1G0X7_9CHLO</name>
<evidence type="ECO:0000313" key="3">
    <source>
        <dbReference type="Proteomes" id="UP001497392"/>
    </source>
</evidence>
<proteinExistence type="predicted"/>
<reference evidence="2 3" key="1">
    <citation type="submission" date="2024-06" db="EMBL/GenBank/DDBJ databases">
        <authorList>
            <person name="Kraege A."/>
            <person name="Thomma B."/>
        </authorList>
    </citation>
    <scope>NUCLEOTIDE SEQUENCE [LARGE SCALE GENOMIC DNA]</scope>
</reference>
<evidence type="ECO:0000313" key="2">
    <source>
        <dbReference type="EMBL" id="CAL5225889.1"/>
    </source>
</evidence>
<accession>A0ABP1G0X7</accession>
<dbReference type="Proteomes" id="UP001497392">
    <property type="component" value="Unassembled WGS sequence"/>
</dbReference>
<gene>
    <name evidence="2" type="primary">g8675</name>
    <name evidence="2" type="ORF">VP750_LOCUS7795</name>
</gene>
<comment type="caution">
    <text evidence="2">The sequence shown here is derived from an EMBL/GenBank/DDBJ whole genome shotgun (WGS) entry which is preliminary data.</text>
</comment>
<keyword evidence="3" id="KW-1185">Reference proteome</keyword>
<organism evidence="2 3">
    <name type="scientific">Coccomyxa viridis</name>
    <dbReference type="NCBI Taxonomy" id="1274662"/>
    <lineage>
        <taxon>Eukaryota</taxon>
        <taxon>Viridiplantae</taxon>
        <taxon>Chlorophyta</taxon>
        <taxon>core chlorophytes</taxon>
        <taxon>Trebouxiophyceae</taxon>
        <taxon>Trebouxiophyceae incertae sedis</taxon>
        <taxon>Coccomyxaceae</taxon>
        <taxon>Coccomyxa</taxon>
    </lineage>
</organism>
<feature type="region of interest" description="Disordered" evidence="1">
    <location>
        <begin position="119"/>
        <end position="164"/>
    </location>
</feature>
<sequence length="164" mass="17479">MTPVENDRFADLFESAFQEEESMLLCSSIDHLSLASSSIHLLSLGPRLSSGRSNSSRTSSMRLDLLAPDQLEAAGLPEGAWQRLYQRIGAHPGPAACSGASQELKKGDVDNSQVLMRAPVQNEGRRASLNGGSRMHSIQQLNTEASSAECNSSAAAHKSRPSAS</sequence>